<dbReference type="Proteomes" id="UP000219559">
    <property type="component" value="Unassembled WGS sequence"/>
</dbReference>
<dbReference type="SUPFAM" id="SSF53756">
    <property type="entry name" value="UDP-Glycosyltransferase/glycogen phosphorylase"/>
    <property type="match status" value="1"/>
</dbReference>
<feature type="domain" description="Glycosyl transferase family 1" evidence="1">
    <location>
        <begin position="203"/>
        <end position="354"/>
    </location>
</feature>
<dbReference type="InterPro" id="IPR001296">
    <property type="entry name" value="Glyco_trans_1"/>
</dbReference>
<name>A0A2A4G3R0_9FLAO</name>
<protein>
    <recommendedName>
        <fullName evidence="1">Glycosyl transferase family 1 domain-containing protein</fullName>
    </recommendedName>
</protein>
<dbReference type="PANTHER" id="PTHR45947:SF3">
    <property type="entry name" value="SULFOQUINOVOSYL TRANSFERASE SQD2"/>
    <property type="match status" value="1"/>
</dbReference>
<dbReference type="InterPro" id="IPR050194">
    <property type="entry name" value="Glycosyltransferase_grp1"/>
</dbReference>
<evidence type="ECO:0000259" key="1">
    <source>
        <dbReference type="Pfam" id="PF00534"/>
    </source>
</evidence>
<keyword evidence="3" id="KW-1185">Reference proteome</keyword>
<comment type="caution">
    <text evidence="2">The sequence shown here is derived from an EMBL/GenBank/DDBJ whole genome shotgun (WGS) entry which is preliminary data.</text>
</comment>
<dbReference type="RefSeq" id="WP_097443688.1">
    <property type="nucleotide sequence ID" value="NZ_NBWU01000008.1"/>
</dbReference>
<dbReference type="PANTHER" id="PTHR45947">
    <property type="entry name" value="SULFOQUINOVOSYL TRANSFERASE SQD2"/>
    <property type="match status" value="1"/>
</dbReference>
<dbReference type="CDD" id="cd03801">
    <property type="entry name" value="GT4_PimA-like"/>
    <property type="match status" value="1"/>
</dbReference>
<sequence length="387" mass="44312">MKENKVLHITNIASLYRKSQWAKLVAHPTMDYHFVFGENPFSGIKVINVEAPPFSDHSSKIHSVTNFWVKQKYLIWQSGVIKKCLTTNASLVILLGEFNVLSNWIATVICRFRGIRVVYRGHGMYGNEKGLKYWLRKINYKMASAHLVYERRGKSILVSEGFNKDDIHIIFNSLDYEVHKKDRPRLQHLNKMDTYPFFDNPGLPTLIFIGRLTPVKKLHLLLEAKSALDSEKWACNLLIVGDGPMKLELESYARENLKPGSFHFYGACYDDETNSALLACADACVSPGNVGLTAIHSLSYGTPVITHGNFENQMPEVEAITENKTGLFFEENNSHDMALKIKHWLNMAPKDRNVTREHCYQIIDRYYNPDYQVKVLENLVCGKKPLV</sequence>
<gene>
    <name evidence="2" type="ORF">B7P33_18380</name>
</gene>
<dbReference type="Pfam" id="PF00534">
    <property type="entry name" value="Glycos_transf_1"/>
    <property type="match status" value="1"/>
</dbReference>
<accession>A0A2A4G3R0</accession>
<evidence type="ECO:0000313" key="3">
    <source>
        <dbReference type="Proteomes" id="UP000219559"/>
    </source>
</evidence>
<dbReference type="EMBL" id="NBWU01000008">
    <property type="protein sequence ID" value="PCE62600.1"/>
    <property type="molecule type" value="Genomic_DNA"/>
</dbReference>
<dbReference type="Gene3D" id="3.40.50.2000">
    <property type="entry name" value="Glycogen Phosphorylase B"/>
    <property type="match status" value="2"/>
</dbReference>
<organism evidence="2 3">
    <name type="scientific">Sediminicola luteus</name>
    <dbReference type="NCBI Taxonomy" id="319238"/>
    <lineage>
        <taxon>Bacteria</taxon>
        <taxon>Pseudomonadati</taxon>
        <taxon>Bacteroidota</taxon>
        <taxon>Flavobacteriia</taxon>
        <taxon>Flavobacteriales</taxon>
        <taxon>Flavobacteriaceae</taxon>
        <taxon>Sediminicola</taxon>
    </lineage>
</organism>
<reference evidence="2 3" key="1">
    <citation type="submission" date="2017-04" db="EMBL/GenBank/DDBJ databases">
        <title>A new member of the family Flavobacteriaceae isolated from ascidians.</title>
        <authorList>
            <person name="Chen L."/>
        </authorList>
    </citation>
    <scope>NUCLEOTIDE SEQUENCE [LARGE SCALE GENOMIC DNA]</scope>
    <source>
        <strain evidence="2 3">HQA918</strain>
    </source>
</reference>
<proteinExistence type="predicted"/>
<dbReference type="AlphaFoldDB" id="A0A2A4G3R0"/>
<dbReference type="OrthoDB" id="9790710at2"/>
<dbReference type="GO" id="GO:0016758">
    <property type="term" value="F:hexosyltransferase activity"/>
    <property type="evidence" value="ECO:0007669"/>
    <property type="project" value="TreeGrafter"/>
</dbReference>
<evidence type="ECO:0000313" key="2">
    <source>
        <dbReference type="EMBL" id="PCE62600.1"/>
    </source>
</evidence>